<organism evidence="1 2">
    <name type="scientific">Yersinia similis</name>
    <dbReference type="NCBI Taxonomy" id="367190"/>
    <lineage>
        <taxon>Bacteria</taxon>
        <taxon>Pseudomonadati</taxon>
        <taxon>Pseudomonadota</taxon>
        <taxon>Gammaproteobacteria</taxon>
        <taxon>Enterobacterales</taxon>
        <taxon>Yersiniaceae</taxon>
        <taxon>Yersinia</taxon>
    </lineage>
</organism>
<keyword evidence="2" id="KW-1185">Reference proteome</keyword>
<gene>
    <name evidence="1" type="ORF">BF17_18200</name>
</gene>
<name>A0ABN4CXC4_9GAMM</name>
<evidence type="ECO:0000313" key="1">
    <source>
        <dbReference type="EMBL" id="AHK22012.1"/>
    </source>
</evidence>
<proteinExistence type="predicted"/>
<protein>
    <submittedName>
        <fullName evidence="1">Uncharacterized protein</fullName>
    </submittedName>
</protein>
<dbReference type="EMBL" id="CP007230">
    <property type="protein sequence ID" value="AHK22012.1"/>
    <property type="molecule type" value="Genomic_DNA"/>
</dbReference>
<sequence length="162" mass="18637">MIGKRYKLHFWRTTQIQGLPLSNGVNSMGLITNQHAATSNLVLRSLRKRNPVELRTMRNQILLRNSAQTVMKGKRRNRNYHRTQTMTAIRTLSPPRNRTPEGLETGDSARVIVIQKVIQVIPIPLVPSLPETKRQESTVLMLDILMQMTCLRLQQIPIFMTN</sequence>
<dbReference type="Proteomes" id="UP000019439">
    <property type="component" value="Chromosome"/>
</dbReference>
<evidence type="ECO:0000313" key="2">
    <source>
        <dbReference type="Proteomes" id="UP000019439"/>
    </source>
</evidence>
<accession>A0ABN4CXC4</accession>
<reference evidence="1 2" key="1">
    <citation type="journal article" date="2014" name="Genome Announc.">
        <title>Genome Sequence of Yersinia similis Y228T, a Member of the Yersinia pseudotuberculosis Complex.</title>
        <authorList>
            <person name="Sprague L.D."/>
            <person name="Neubauer H."/>
        </authorList>
    </citation>
    <scope>NUCLEOTIDE SEQUENCE [LARGE SCALE GENOMIC DNA]</scope>
    <source>
        <strain evidence="1 2">228</strain>
    </source>
</reference>